<dbReference type="Proteomes" id="UP001055072">
    <property type="component" value="Unassembled WGS sequence"/>
</dbReference>
<accession>A0ACB8UKN4</accession>
<name>A0ACB8UKN4_9APHY</name>
<protein>
    <submittedName>
        <fullName evidence="1">GNS1/SUR4 membrane protein</fullName>
    </submittedName>
</protein>
<comment type="caution">
    <text evidence="1">The sequence shown here is derived from an EMBL/GenBank/DDBJ whole genome shotgun (WGS) entry which is preliminary data.</text>
</comment>
<keyword evidence="2" id="KW-1185">Reference proteome</keyword>
<organism evidence="1 2">
    <name type="scientific">Irpex rosettiformis</name>
    <dbReference type="NCBI Taxonomy" id="378272"/>
    <lineage>
        <taxon>Eukaryota</taxon>
        <taxon>Fungi</taxon>
        <taxon>Dikarya</taxon>
        <taxon>Basidiomycota</taxon>
        <taxon>Agaricomycotina</taxon>
        <taxon>Agaricomycetes</taxon>
        <taxon>Polyporales</taxon>
        <taxon>Irpicaceae</taxon>
        <taxon>Irpex</taxon>
    </lineage>
</organism>
<evidence type="ECO:0000313" key="2">
    <source>
        <dbReference type="Proteomes" id="UP001055072"/>
    </source>
</evidence>
<evidence type="ECO:0000313" key="1">
    <source>
        <dbReference type="EMBL" id="KAI0094891.1"/>
    </source>
</evidence>
<sequence>MAPLADFILAYVPLPKIPSYYTNYVIGKTPMSTPTEVWSTLAAYLVIIFGTQAFMKSRPAYKLQIPFQIHNVFLSAGSLLLLLLIAEEVVPLVWKNGVFWGMCHEKMWTSRLEFYYMINYSFKYIELIDTVFLALKKKPLAFLHVFHHSATALLCYTQLNGKTSIQWIPISINLGVHVLMYYYYYATAGGAKIWWKKYLTTMQIVQFVIDLAAVYFGTYSYYAATYWSFLPHLGTCSGTESAAVFGCLLLSSYLLLFIDFYVRTYKKPVKGKAVANGKANGVGSHKSD</sequence>
<reference evidence="1" key="1">
    <citation type="journal article" date="2021" name="Environ. Microbiol.">
        <title>Gene family expansions and transcriptome signatures uncover fungal adaptations to wood decay.</title>
        <authorList>
            <person name="Hage H."/>
            <person name="Miyauchi S."/>
            <person name="Viragh M."/>
            <person name="Drula E."/>
            <person name="Min B."/>
            <person name="Chaduli D."/>
            <person name="Navarro D."/>
            <person name="Favel A."/>
            <person name="Norest M."/>
            <person name="Lesage-Meessen L."/>
            <person name="Balint B."/>
            <person name="Merenyi Z."/>
            <person name="de Eugenio L."/>
            <person name="Morin E."/>
            <person name="Martinez A.T."/>
            <person name="Baldrian P."/>
            <person name="Stursova M."/>
            <person name="Martinez M.J."/>
            <person name="Novotny C."/>
            <person name="Magnuson J.K."/>
            <person name="Spatafora J.W."/>
            <person name="Maurice S."/>
            <person name="Pangilinan J."/>
            <person name="Andreopoulos W."/>
            <person name="LaButti K."/>
            <person name="Hundley H."/>
            <person name="Na H."/>
            <person name="Kuo A."/>
            <person name="Barry K."/>
            <person name="Lipzen A."/>
            <person name="Henrissat B."/>
            <person name="Riley R."/>
            <person name="Ahrendt S."/>
            <person name="Nagy L.G."/>
            <person name="Grigoriev I.V."/>
            <person name="Martin F."/>
            <person name="Rosso M.N."/>
        </authorList>
    </citation>
    <scope>NUCLEOTIDE SEQUENCE</scope>
    <source>
        <strain evidence="1">CBS 384.51</strain>
    </source>
</reference>
<gene>
    <name evidence="1" type="ORF">BDY19DRAFT_915145</name>
</gene>
<dbReference type="EMBL" id="MU274900">
    <property type="protein sequence ID" value="KAI0094891.1"/>
    <property type="molecule type" value="Genomic_DNA"/>
</dbReference>
<proteinExistence type="predicted"/>